<dbReference type="Proteomes" id="UP000435649">
    <property type="component" value="Unassembled WGS sequence"/>
</dbReference>
<feature type="transmembrane region" description="Helical" evidence="8">
    <location>
        <begin position="237"/>
        <end position="258"/>
    </location>
</feature>
<evidence type="ECO:0000256" key="3">
    <source>
        <dbReference type="ARBA" id="ARBA00022448"/>
    </source>
</evidence>
<accession>A0A844G2Z4</accession>
<keyword evidence="7 8" id="KW-0472">Membrane</keyword>
<dbReference type="Pfam" id="PF12698">
    <property type="entry name" value="ABC2_membrane_3"/>
    <property type="match status" value="1"/>
</dbReference>
<feature type="transmembrane region" description="Helical" evidence="8">
    <location>
        <begin position="35"/>
        <end position="55"/>
    </location>
</feature>
<dbReference type="EMBL" id="VUNS01000008">
    <property type="protein sequence ID" value="MST97292.1"/>
    <property type="molecule type" value="Genomic_DNA"/>
</dbReference>
<sequence length="383" mass="42474">MKQQEKTRRAAVRQKIKNIFQLGLKELRGLVRDPLMLALILYTFTLGVYVAATAAPDSISNAALAVVDEDDSQLSRRITDAFFPPMFLPAARIDRSEIDPEMDNGKYTFVLVIPYDFQKDVLAGNRPEIQLNIDATRMSQAFTGGGYIQEIIMNEVGSFVNRNDPSAPQPVEIVTRNRFNPNLTQAWFGSVMELINNITMLAIILTGAALIREREHGTLEHLLVMPVTAFEIMASKVWSMALVVMAAAGCSLIFVIHGMLQVPVEGSVPLFMLGVALHLFAVTSLGIFLATVAQNMPQLGMLLILVLMPMQMLSGGMTPRESMPEGVRWVMQLAPTTHFVEFSQAILYRGAGFDVVWKPFLLLAVIGSALFVISWIRFRRTVA</sequence>
<protein>
    <submittedName>
        <fullName evidence="10">ABC-2 transporter permease</fullName>
    </submittedName>
</protein>
<reference evidence="10 11" key="1">
    <citation type="submission" date="2019-08" db="EMBL/GenBank/DDBJ databases">
        <title>In-depth cultivation of the pig gut microbiome towards novel bacterial diversity and tailored functional studies.</title>
        <authorList>
            <person name="Wylensek D."/>
            <person name="Hitch T.C.A."/>
            <person name="Clavel T."/>
        </authorList>
    </citation>
    <scope>NUCLEOTIDE SEQUENCE [LARGE SCALE GENOMIC DNA]</scope>
    <source>
        <strain evidence="10 11">BBE-744-WT-12</strain>
    </source>
</reference>
<evidence type="ECO:0000256" key="8">
    <source>
        <dbReference type="SAM" id="Phobius"/>
    </source>
</evidence>
<dbReference type="PANTHER" id="PTHR30294">
    <property type="entry name" value="MEMBRANE COMPONENT OF ABC TRANSPORTER YHHJ-RELATED"/>
    <property type="match status" value="1"/>
</dbReference>
<comment type="similarity">
    <text evidence="2">Belongs to the ABC-2 integral membrane protein family.</text>
</comment>
<evidence type="ECO:0000256" key="4">
    <source>
        <dbReference type="ARBA" id="ARBA00022475"/>
    </source>
</evidence>
<feature type="domain" description="ABC transmembrane type-2" evidence="9">
    <location>
        <begin position="156"/>
        <end position="381"/>
    </location>
</feature>
<gene>
    <name evidence="10" type="ORF">FYJ85_09590</name>
</gene>
<keyword evidence="11" id="KW-1185">Reference proteome</keyword>
<dbReference type="InterPro" id="IPR051449">
    <property type="entry name" value="ABC-2_transporter_component"/>
</dbReference>
<dbReference type="GO" id="GO:0005886">
    <property type="term" value="C:plasma membrane"/>
    <property type="evidence" value="ECO:0007669"/>
    <property type="project" value="UniProtKB-SubCell"/>
</dbReference>
<evidence type="ECO:0000313" key="10">
    <source>
        <dbReference type="EMBL" id="MST97292.1"/>
    </source>
</evidence>
<evidence type="ECO:0000259" key="9">
    <source>
        <dbReference type="PROSITE" id="PS51012"/>
    </source>
</evidence>
<dbReference type="GO" id="GO:0140359">
    <property type="term" value="F:ABC-type transporter activity"/>
    <property type="evidence" value="ECO:0007669"/>
    <property type="project" value="InterPro"/>
</dbReference>
<evidence type="ECO:0000256" key="5">
    <source>
        <dbReference type="ARBA" id="ARBA00022692"/>
    </source>
</evidence>
<keyword evidence="6 8" id="KW-1133">Transmembrane helix</keyword>
<comment type="caution">
    <text evidence="10">The sequence shown here is derived from an EMBL/GenBank/DDBJ whole genome shotgun (WGS) entry which is preliminary data.</text>
</comment>
<evidence type="ECO:0000256" key="1">
    <source>
        <dbReference type="ARBA" id="ARBA00004651"/>
    </source>
</evidence>
<keyword evidence="3" id="KW-0813">Transport</keyword>
<evidence type="ECO:0000313" key="11">
    <source>
        <dbReference type="Proteomes" id="UP000435649"/>
    </source>
</evidence>
<dbReference type="InterPro" id="IPR013525">
    <property type="entry name" value="ABC2_TM"/>
</dbReference>
<dbReference type="PANTHER" id="PTHR30294:SF47">
    <property type="entry name" value="INNER MEMBRANE TRANSPORT PERMEASE YHHJ"/>
    <property type="match status" value="1"/>
</dbReference>
<dbReference type="PROSITE" id="PS51012">
    <property type="entry name" value="ABC_TM2"/>
    <property type="match status" value="1"/>
</dbReference>
<evidence type="ECO:0000256" key="6">
    <source>
        <dbReference type="ARBA" id="ARBA00022989"/>
    </source>
</evidence>
<dbReference type="AlphaFoldDB" id="A0A844G2Z4"/>
<comment type="subcellular location">
    <subcellularLocation>
        <location evidence="1">Cell membrane</location>
        <topology evidence="1">Multi-pass membrane protein</topology>
    </subcellularLocation>
</comment>
<dbReference type="RefSeq" id="WP_154418165.1">
    <property type="nucleotide sequence ID" value="NZ_CALXOB010000051.1"/>
</dbReference>
<feature type="transmembrane region" description="Helical" evidence="8">
    <location>
        <begin position="299"/>
        <end position="317"/>
    </location>
</feature>
<feature type="transmembrane region" description="Helical" evidence="8">
    <location>
        <begin position="270"/>
        <end position="292"/>
    </location>
</feature>
<evidence type="ECO:0000256" key="7">
    <source>
        <dbReference type="ARBA" id="ARBA00023136"/>
    </source>
</evidence>
<feature type="transmembrane region" description="Helical" evidence="8">
    <location>
        <begin position="186"/>
        <end position="211"/>
    </location>
</feature>
<dbReference type="InterPro" id="IPR047817">
    <property type="entry name" value="ABC2_TM_bact-type"/>
</dbReference>
<organism evidence="10 11">
    <name type="scientific">Victivallis lenta</name>
    <dbReference type="NCBI Taxonomy" id="2606640"/>
    <lineage>
        <taxon>Bacteria</taxon>
        <taxon>Pseudomonadati</taxon>
        <taxon>Lentisphaerota</taxon>
        <taxon>Lentisphaeria</taxon>
        <taxon>Victivallales</taxon>
        <taxon>Victivallaceae</taxon>
        <taxon>Victivallis</taxon>
    </lineage>
</organism>
<proteinExistence type="inferred from homology"/>
<keyword evidence="5 8" id="KW-0812">Transmembrane</keyword>
<name>A0A844G2Z4_9BACT</name>
<feature type="transmembrane region" description="Helical" evidence="8">
    <location>
        <begin position="360"/>
        <end position="378"/>
    </location>
</feature>
<evidence type="ECO:0000256" key="2">
    <source>
        <dbReference type="ARBA" id="ARBA00007783"/>
    </source>
</evidence>
<keyword evidence="4" id="KW-1003">Cell membrane</keyword>
<dbReference type="Gene3D" id="3.40.1710.10">
    <property type="entry name" value="abc type-2 transporter like domain"/>
    <property type="match status" value="1"/>
</dbReference>